<dbReference type="Gene3D" id="3.40.50.12780">
    <property type="entry name" value="N-terminal domain of ligase-like"/>
    <property type="match status" value="1"/>
</dbReference>
<dbReference type="NCBIfam" id="TIGR03335">
    <property type="entry name" value="F390_ftsA"/>
    <property type="match status" value="1"/>
</dbReference>
<dbReference type="InterPro" id="IPR000873">
    <property type="entry name" value="AMP-dep_synth/lig_dom"/>
</dbReference>
<keyword evidence="3" id="KW-1185">Reference proteome</keyword>
<name>A0A1V6N1P6_METAZ</name>
<organism evidence="2 3">
    <name type="scientific">Methanobrevibacter arboriphilus JCM 13429 = DSM 1125</name>
    <dbReference type="NCBI Taxonomy" id="1300164"/>
    <lineage>
        <taxon>Archaea</taxon>
        <taxon>Methanobacteriati</taxon>
        <taxon>Methanobacteriota</taxon>
        <taxon>Methanomada group</taxon>
        <taxon>Methanobacteria</taxon>
        <taxon>Methanobacteriales</taxon>
        <taxon>Methanobacteriaceae</taxon>
        <taxon>Methanobrevibacter</taxon>
    </lineage>
</organism>
<dbReference type="AlphaFoldDB" id="A0A1V6N1P6"/>
<protein>
    <submittedName>
        <fullName evidence="2">Coenzyme F390 synthetase</fullName>
    </submittedName>
</protein>
<dbReference type="InterPro" id="IPR042099">
    <property type="entry name" value="ANL_N_sf"/>
</dbReference>
<dbReference type="PANTHER" id="PTHR43845:SF1">
    <property type="entry name" value="BLR5969 PROTEIN"/>
    <property type="match status" value="1"/>
</dbReference>
<dbReference type="RefSeq" id="WP_080460559.1">
    <property type="nucleotide sequence ID" value="NZ_JXMW01000012.1"/>
</dbReference>
<evidence type="ECO:0000259" key="1">
    <source>
        <dbReference type="Pfam" id="PF00501"/>
    </source>
</evidence>
<feature type="domain" description="AMP-dependent synthetase/ligase" evidence="1">
    <location>
        <begin position="55"/>
        <end position="254"/>
    </location>
</feature>
<dbReference type="PANTHER" id="PTHR43845">
    <property type="entry name" value="BLR5969 PROTEIN"/>
    <property type="match status" value="1"/>
</dbReference>
<evidence type="ECO:0000313" key="3">
    <source>
        <dbReference type="Proteomes" id="UP000191661"/>
    </source>
</evidence>
<dbReference type="Proteomes" id="UP000191661">
    <property type="component" value="Unassembled WGS sequence"/>
</dbReference>
<dbReference type="Pfam" id="PF00501">
    <property type="entry name" value="AMP-binding"/>
    <property type="match status" value="1"/>
</dbReference>
<sequence>MKNNNLYYNKEIETMNRGDLDSLIDEKVKYTIKYAYENSKFYKKWFDKNKIEIKSIKTHEDLKELPIITGDTIKKNQPPSTNFFNFKSAKNKNIVTIHETSGTTGTPKSFFLTENDWEKYIEKYARTFKSQAFKSNDYLIVCTSYGMNIGAESMSLAAKKLKITTIPEGKCTFPIRILKNYKPTSIVGSIFKFLRLAERMKENKLDPQESSIKRLIAGGESFSEESREYIEEIWGVDVYNTYGSTEGTMCGECTEKKGIHVPEDLIHLDIYNSNTETDPNMRLENNTPDSNLDCSESCFLKDGKEGKMILTTLLSKEDKAGTLLINYDTDDSSSVITRKKCGCGRTHMKIDNPTRDAETINIFGNSINRVDIEAGVFQRENMEYLTGEYESFLYGNETENTLRISVECKDYSNLNKKIVEDNFLSSFLRKNNDLKEKYYNDEFEIIFNFLEKGKLEFYKIKGRPKRLIDRR</sequence>
<accession>A0A1V6N1P6</accession>
<proteinExistence type="predicted"/>
<gene>
    <name evidence="2" type="primary">ftsA1</name>
    <name evidence="2" type="ORF">MBBAR_12c00490</name>
</gene>
<dbReference type="InterPro" id="IPR017720">
    <property type="entry name" value="Coenzyme_F390_Synthase"/>
</dbReference>
<dbReference type="OrthoDB" id="37928at2157"/>
<reference evidence="2 3" key="1">
    <citation type="submission" date="2014-12" db="EMBL/GenBank/DDBJ databases">
        <title>Genome sequence of Methanobrevibacter arboriphilicus DH1, DSM1125.</title>
        <authorList>
            <person name="Poehlein A."/>
            <person name="Thauer R.K."/>
            <person name="Seedorf H."/>
            <person name="Daniel R."/>
        </authorList>
    </citation>
    <scope>NUCLEOTIDE SEQUENCE [LARGE SCALE GENOMIC DNA]</scope>
    <source>
        <strain evidence="2 3">DH1</strain>
    </source>
</reference>
<dbReference type="EMBL" id="JXMW01000012">
    <property type="protein sequence ID" value="OQD58575.1"/>
    <property type="molecule type" value="Genomic_DNA"/>
</dbReference>
<comment type="caution">
    <text evidence="2">The sequence shown here is derived from an EMBL/GenBank/DDBJ whole genome shotgun (WGS) entry which is preliminary data.</text>
</comment>
<dbReference type="SUPFAM" id="SSF56801">
    <property type="entry name" value="Acetyl-CoA synthetase-like"/>
    <property type="match status" value="1"/>
</dbReference>
<evidence type="ECO:0000313" key="2">
    <source>
        <dbReference type="EMBL" id="OQD58575.1"/>
    </source>
</evidence>